<feature type="chain" id="PRO_5043328018" description="Laminin G domain-containing protein" evidence="7">
    <location>
        <begin position="23"/>
        <end position="2384"/>
    </location>
</feature>
<protein>
    <recommendedName>
        <fullName evidence="8">Laminin G domain-containing protein</fullName>
    </recommendedName>
</protein>
<feature type="repeat" description="CSPG" evidence="5">
    <location>
        <begin position="1350"/>
        <end position="1441"/>
    </location>
</feature>
<reference evidence="9" key="1">
    <citation type="thesis" date="2020" institute="ProQuest LLC" country="789 East Eisenhower Parkway, Ann Arbor, MI, USA">
        <title>Comparative Genomics and Chromosome Evolution.</title>
        <authorList>
            <person name="Mudd A.B."/>
        </authorList>
    </citation>
    <scope>NUCLEOTIDE SEQUENCE</scope>
    <source>
        <strain evidence="9">237g6f4</strain>
        <tissue evidence="9">Blood</tissue>
    </source>
</reference>
<keyword evidence="10" id="KW-1185">Reference proteome</keyword>
<dbReference type="EMBL" id="WNYA01000001">
    <property type="protein sequence ID" value="KAG8598906.1"/>
    <property type="molecule type" value="Genomic_DNA"/>
</dbReference>
<gene>
    <name evidence="9" type="ORF">GDO81_002793</name>
</gene>
<keyword evidence="1 7" id="KW-0732">Signal</keyword>
<organism evidence="9 10">
    <name type="scientific">Engystomops pustulosus</name>
    <name type="common">Tungara frog</name>
    <name type="synonym">Physalaemus pustulosus</name>
    <dbReference type="NCBI Taxonomy" id="76066"/>
    <lineage>
        <taxon>Eukaryota</taxon>
        <taxon>Metazoa</taxon>
        <taxon>Chordata</taxon>
        <taxon>Craniata</taxon>
        <taxon>Vertebrata</taxon>
        <taxon>Euteleostomi</taxon>
        <taxon>Amphibia</taxon>
        <taxon>Batrachia</taxon>
        <taxon>Anura</taxon>
        <taxon>Neobatrachia</taxon>
        <taxon>Hyloidea</taxon>
        <taxon>Leptodactylidae</taxon>
        <taxon>Leiuperinae</taxon>
        <taxon>Engystomops</taxon>
    </lineage>
</organism>
<dbReference type="Gene3D" id="2.60.120.200">
    <property type="match status" value="2"/>
</dbReference>
<comment type="caution">
    <text evidence="9">The sequence shown here is derived from an EMBL/GenBank/DDBJ whole genome shotgun (WGS) entry which is preliminary data.</text>
</comment>
<dbReference type="InterPro" id="IPR001791">
    <property type="entry name" value="Laminin_G"/>
</dbReference>
<feature type="transmembrane region" description="Helical" evidence="6">
    <location>
        <begin position="2258"/>
        <end position="2280"/>
    </location>
</feature>
<dbReference type="Pfam" id="PF16184">
    <property type="entry name" value="Cadherin_3"/>
    <property type="match status" value="11"/>
</dbReference>
<feature type="signal peptide" evidence="7">
    <location>
        <begin position="1"/>
        <end position="22"/>
    </location>
</feature>
<dbReference type="InterPro" id="IPR039005">
    <property type="entry name" value="CSPG_rpt"/>
</dbReference>
<keyword evidence="6" id="KW-1133">Transmembrane helix</keyword>
<feature type="repeat" description="CSPG" evidence="5">
    <location>
        <begin position="1697"/>
        <end position="1796"/>
    </location>
</feature>
<dbReference type="PANTHER" id="PTHR45739:SF14">
    <property type="entry name" value="CHONDROITIN SULFATE PROTEOGLYCAN 4"/>
    <property type="match status" value="1"/>
</dbReference>
<evidence type="ECO:0000256" key="3">
    <source>
        <dbReference type="ARBA" id="ARBA00023180"/>
    </source>
</evidence>
<name>A0AAV7DQK8_ENGPU</name>
<feature type="repeat" description="CSPG" evidence="5">
    <location>
        <begin position="1572"/>
        <end position="1672"/>
    </location>
</feature>
<dbReference type="InterPro" id="IPR013320">
    <property type="entry name" value="ConA-like_dom_sf"/>
</dbReference>
<dbReference type="SUPFAM" id="SSF49899">
    <property type="entry name" value="Concanavalin A-like lectins/glucanases"/>
    <property type="match status" value="2"/>
</dbReference>
<dbReference type="GO" id="GO:0009653">
    <property type="term" value="P:anatomical structure morphogenesis"/>
    <property type="evidence" value="ECO:0007669"/>
    <property type="project" value="TreeGrafter"/>
</dbReference>
<evidence type="ECO:0000259" key="8">
    <source>
        <dbReference type="PROSITE" id="PS50025"/>
    </source>
</evidence>
<dbReference type="Pfam" id="PF02210">
    <property type="entry name" value="Laminin_G_2"/>
    <property type="match status" value="2"/>
</dbReference>
<keyword evidence="2" id="KW-0677">Repeat</keyword>
<proteinExistence type="predicted"/>
<evidence type="ECO:0000256" key="6">
    <source>
        <dbReference type="SAM" id="Phobius"/>
    </source>
</evidence>
<keyword evidence="6" id="KW-0812">Transmembrane</keyword>
<dbReference type="InterPro" id="IPR051561">
    <property type="entry name" value="FRAS1_ECM"/>
</dbReference>
<feature type="domain" description="Laminin G" evidence="8">
    <location>
        <begin position="22"/>
        <end position="197"/>
    </location>
</feature>
<keyword evidence="6" id="KW-0472">Membrane</keyword>
<accession>A0AAV7DQK8</accession>
<feature type="repeat" description="CSPG" evidence="5">
    <location>
        <begin position="1828"/>
        <end position="1920"/>
    </location>
</feature>
<evidence type="ECO:0000256" key="2">
    <source>
        <dbReference type="ARBA" id="ARBA00022737"/>
    </source>
</evidence>
<sequence length="2384" mass="267195">MSVPRAVLLLGAVLCCSPCALSTPASFFGESYVELKKVESFSKSSLQLRFRTSKENGLLILAAGKQDYYLVELRSGHVHAKLRLGNNEKVLVLDQGPRLDDTEWHLVKMDFENAEVTLTVDKNVKSTVIDTGMENKFHVEHGLYVGGLGNLKASYVKDRHEYFRGCLEDVVFNDYELLSSLRPYPGQKSVHEVSLGCSDEFFISEDDPISLFSSKSFLAFPRWTIAEDAVWECLVQVTVGRGLLLYHSGKADDFISLEIVDWVLRASIGKGENIVHLDSSNALSENKWHYIKLTITSRHLHLTVNDKTEKTLLSFRIKAHGSLYVGGIDDGTRDHVRKLGLATLSGKHNKGGSFKGCIKNLKVNSVKFGLKNALATKDVSPGCKMEVALSTLPTLQPKTSQVFSVAPTTLMVTTMAAKSNQKNNFLVLNNLVVAEGSKAALQSKHIKINLDYKKLGLRQSQISFKVVEFPSHGQLKIDVSLQQDKATFSMLDLWHGRITYLHDGSEGTSDHFIFSVTASSKNEMPSYLKGEELHVFNITVTPSNDPPELSLPEGNLFTLLENSKKRLTGNLIKISDVDTEPQNLNLVVLGNLNVDAGYLENIKDPDKALTTFPYSELLEGNIFYVHHGVKNARLVLRVSDADKVSNTVVLRILAVPLEYKIVNNTGIEVMQGLSVFLRNSNLAVETNAINQDLEIRYDITETPKFGNIQRKGSGNEWKPVASFAQRSLERDRIRYLNTFKEIQETDVMDSFKFKVSIANRSSEELLVPIKIQWLRYVMKTNFPLNVENTKKVMFRNVNLHATVEGVKVDDPIYYKLQTLPSKGTIMNKNNILSKGDMFSQTDIIEGNLGYVLSKQPHEDSRDSFKFSLFTKYAESKSFTFTINIKADLNSIILTNKGLSLAEGETRLITKEEFFVQTLSNRTFSFKVVKSPLHGKLKRINFSDSLVSNDNITTFSSQDILGERLMYVHDDSETVSDAFVVLASSVEPDNVDANTTPVETEFAFNISIELKNDEKPVRVVDKLFHVVRNGKKLLTAEDLCYHDPDTDYEDGQLLYTRRGIPNGDLVSSNDTSKKLYQFTQADLENNRVLYLHHGADYGRFVLFVTDGKHYTSSLLEVTASEPYIQIVNNTGLLVQKGKENVLTTNNCTIATNMFIESDGDIVYYISSPPKHGKIYVQKSMKESFTHRDLKNGHVIYRHDDGNHLVDTFNITVKIGRKELEVNVKVRVYLESHQKLPTVKTLENLVVEEGKPVKIDKEKLKVVHEDNTPSEIVFSVVTHPSHGFLRKFESTKGYFPDDPKSITTFTQQDINQGNIQYVQTAAGQVQDNFTLDVTNGVREISAMTMSIDIIPILIPLEIQNITVREGASKALTQDYLRVPNKHFQDLNFQFVLLDEPKNGYVENTRFPGVKLSRFTKKQVEQELIYYVHDDSETSQDNFTIIVNSTELSKASLPQSVYVTIAPVNDEFPVITVNKIFRVWVGSVTEVTTNDLSADDKDSSPEDLVFSITPPSNGHLALKTHPDKSILNFTQHHINEGHLVFVHTGAMSGGFNFQVTDGLNFAPRQIFSITARTLVINMEVNKGLGVFPGMRRPISSDVLKAITNDENNSNNRSITFDITISPKHGRVLKIVHENTTEETSSFTQQMIDEGTILYEHSDTEALVWSMQDSFTFTVSSPPAVLVMQVFLITISYEVNDPSRNTRLIANTGASVLEGGKVQIDKSKLDGSNLLARLPESQRSFYEVWFQVTSLPRHGVIVVGDRNITKEKPNFSQYIINKFGITYVHNGAEAPTDDFTFATWLNLKSKSAVKPDMDVIEEVFNITVIPVNDQAPELKTKRPGLKVLQGRTMALSPENLNVEDPDNPPEDIKYTVISMPNNGYLAKSDNPNASVQAFTQADINNGDLWFLQDGSSNSGVFYFSVSDGKHKPLYKLFNLDVIPVSITMVNKTSLILLQGQTFLTVSNTNLAATTDGKSTVISYEVSLPPRFGIFMIDGSPVTKFDQADVDTGKVTYHIENFTMSEDTFEIMIFTTETNLTGHSVNITMEPLVKIGPNLRIPTGLIYTLKTMDLDATELGNLTNSDPEFQILNLPLYGKIQRKMLKKDSYAEIEMFKQSDVDTGQISMYVDVNITDQEMLNDSFVFELRAHGVPPALGYFTYSVVPYEPLIVESTTASGGPSVSPHASLNTTLGYERRTTNHWLNRNHTEVPIKRFGNRNRWGNQKFEEPVTSVVTVPTTRSIRDSTIKVLTGTPKAELSQSSPLSIIIPLVVLAILLLAIILIVWFFLRKRKAKKAPPHVRSHSYSMVPQVPSPYTERCATMPTVTVTPLQKTNDYCSVSPLLPSKHDHFRTNSAPSLGVATQQNSWLQMDPDMSDHCRKTNPTLKNNQYWV</sequence>
<keyword evidence="3" id="KW-0325">Glycoprotein</keyword>
<evidence type="ECO:0000256" key="1">
    <source>
        <dbReference type="ARBA" id="ARBA00022729"/>
    </source>
</evidence>
<dbReference type="PROSITE" id="PS50025">
    <property type="entry name" value="LAM_G_DOMAIN"/>
    <property type="match status" value="2"/>
</dbReference>
<dbReference type="PROSITE" id="PS51854">
    <property type="entry name" value="CSPG"/>
    <property type="match status" value="10"/>
</dbReference>
<dbReference type="PANTHER" id="PTHR45739">
    <property type="entry name" value="MATRIX PROTEIN, PUTATIVE-RELATED"/>
    <property type="match status" value="1"/>
</dbReference>
<evidence type="ECO:0000256" key="7">
    <source>
        <dbReference type="SAM" id="SignalP"/>
    </source>
</evidence>
<evidence type="ECO:0000313" key="10">
    <source>
        <dbReference type="Proteomes" id="UP000824782"/>
    </source>
</evidence>
<feature type="repeat" description="CSPG" evidence="5">
    <location>
        <begin position="1465"/>
        <end position="1555"/>
    </location>
</feature>
<feature type="repeat" description="CSPG" evidence="5">
    <location>
        <begin position="422"/>
        <end position="517"/>
    </location>
</feature>
<feature type="repeat" description="CSPG" evidence="5">
    <location>
        <begin position="1234"/>
        <end position="1332"/>
    </location>
</feature>
<feature type="repeat" description="CSPG" evidence="5">
    <location>
        <begin position="889"/>
        <end position="983"/>
    </location>
</feature>
<comment type="caution">
    <text evidence="4">Lacks conserved residue(s) required for the propagation of feature annotation.</text>
</comment>
<dbReference type="CDD" id="cd00110">
    <property type="entry name" value="LamG"/>
    <property type="match status" value="2"/>
</dbReference>
<dbReference type="Proteomes" id="UP000824782">
    <property type="component" value="Unassembled WGS sequence"/>
</dbReference>
<evidence type="ECO:0000256" key="4">
    <source>
        <dbReference type="PROSITE-ProRule" id="PRU00122"/>
    </source>
</evidence>
<evidence type="ECO:0000313" key="9">
    <source>
        <dbReference type="EMBL" id="KAG8598906.1"/>
    </source>
</evidence>
<feature type="repeat" description="CSPG" evidence="5">
    <location>
        <begin position="658"/>
        <end position="756"/>
    </location>
</feature>
<dbReference type="SMART" id="SM00282">
    <property type="entry name" value="LamG"/>
    <property type="match status" value="2"/>
</dbReference>
<feature type="repeat" description="CSPG" evidence="5">
    <location>
        <begin position="1122"/>
        <end position="1212"/>
    </location>
</feature>
<evidence type="ECO:0000256" key="5">
    <source>
        <dbReference type="PROSITE-ProRule" id="PRU01201"/>
    </source>
</evidence>
<feature type="domain" description="Laminin G" evidence="8">
    <location>
        <begin position="207"/>
        <end position="383"/>
    </location>
</feature>